<comment type="subcellular location">
    <subcellularLocation>
        <location evidence="4">Secreted</location>
    </subcellularLocation>
    <subcellularLocation>
        <location evidence="4">Bacterial flagellum</location>
    </subcellularLocation>
</comment>
<dbReference type="Pfam" id="PF00700">
    <property type="entry name" value="Flagellin_C"/>
    <property type="match status" value="1"/>
</dbReference>
<keyword evidence="7" id="KW-0966">Cell projection</keyword>
<dbReference type="EMBL" id="QQAX01000025">
    <property type="protein sequence ID" value="RDI39950.1"/>
    <property type="molecule type" value="Genomic_DNA"/>
</dbReference>
<keyword evidence="8" id="KW-1185">Reference proteome</keyword>
<keyword evidence="2 4" id="KW-0964">Secreted</keyword>
<dbReference type="GO" id="GO:0009288">
    <property type="term" value="C:bacterial-type flagellum"/>
    <property type="evidence" value="ECO:0007669"/>
    <property type="project" value="UniProtKB-SubCell"/>
</dbReference>
<dbReference type="InterPro" id="IPR001492">
    <property type="entry name" value="Flagellin"/>
</dbReference>
<dbReference type="Gene3D" id="6.10.10.10">
    <property type="entry name" value="Flagellar export chaperone, C-terminal domain"/>
    <property type="match status" value="1"/>
</dbReference>
<protein>
    <recommendedName>
        <fullName evidence="4">Flagellin</fullName>
    </recommendedName>
</protein>
<evidence type="ECO:0000256" key="3">
    <source>
        <dbReference type="ARBA" id="ARBA00023143"/>
    </source>
</evidence>
<comment type="function">
    <text evidence="4">Flagellin is the subunit protein which polymerizes to form the filaments of bacterial flagella.</text>
</comment>
<dbReference type="PANTHER" id="PTHR42792">
    <property type="entry name" value="FLAGELLIN"/>
    <property type="match status" value="1"/>
</dbReference>
<dbReference type="SUPFAM" id="SSF64518">
    <property type="entry name" value="Phase 1 flagellin"/>
    <property type="match status" value="1"/>
</dbReference>
<dbReference type="PANTHER" id="PTHR42792:SF2">
    <property type="entry name" value="FLAGELLIN"/>
    <property type="match status" value="1"/>
</dbReference>
<proteinExistence type="inferred from homology"/>
<keyword evidence="3 4" id="KW-0975">Bacterial flagellum</keyword>
<dbReference type="AlphaFoldDB" id="A0A370G9S8"/>
<evidence type="ECO:0000259" key="6">
    <source>
        <dbReference type="Pfam" id="PF00700"/>
    </source>
</evidence>
<dbReference type="InterPro" id="IPR001029">
    <property type="entry name" value="Flagellin_N"/>
</dbReference>
<comment type="similarity">
    <text evidence="1 4">Belongs to the bacterial flagellin family.</text>
</comment>
<evidence type="ECO:0000313" key="7">
    <source>
        <dbReference type="EMBL" id="RDI39950.1"/>
    </source>
</evidence>
<evidence type="ECO:0000256" key="1">
    <source>
        <dbReference type="ARBA" id="ARBA00005709"/>
    </source>
</evidence>
<dbReference type="InterPro" id="IPR046358">
    <property type="entry name" value="Flagellin_C"/>
</dbReference>
<keyword evidence="7" id="KW-0969">Cilium</keyword>
<dbReference type="Gene3D" id="1.20.1330.10">
    <property type="entry name" value="f41 fragment of flagellin, N-terminal domain"/>
    <property type="match status" value="1"/>
</dbReference>
<evidence type="ECO:0000256" key="2">
    <source>
        <dbReference type="ARBA" id="ARBA00022525"/>
    </source>
</evidence>
<dbReference type="RefSeq" id="WP_114835158.1">
    <property type="nucleotide sequence ID" value="NZ_LR699116.1"/>
</dbReference>
<dbReference type="InterPro" id="IPR042187">
    <property type="entry name" value="Flagellin_C_sub2"/>
</dbReference>
<feature type="domain" description="Flagellin C-terminal" evidence="6">
    <location>
        <begin position="191"/>
        <end position="275"/>
    </location>
</feature>
<feature type="domain" description="Flagellin N-terminal" evidence="5">
    <location>
        <begin position="5"/>
        <end position="141"/>
    </location>
</feature>
<dbReference type="OrthoDB" id="9796789at2"/>
<dbReference type="PRINTS" id="PR00207">
    <property type="entry name" value="FLAGELLIN"/>
</dbReference>
<sequence>MAIVINTNVSALLAQNYLTSNQAGLTKAMQRLSSGLRINNAADDPAGMAIAVSMGQTSSSLSQGAQNGLNGVSLVQTAQSAMNNISNILQQMSTLASQAATGTYSSTQLGNLNTTFQALLDEIERVAQSTQFNGIDLLNGTTSSITIQVGANNTSNDRLTITLEELTTGSSGLNIASLDISTNSGAQTAIDTLQTAVSSVTTALAQVGANEVNLTAAVSNNNALVASLDAAKSRVQDADYASESSMLAKFNILTQSNIAMLAQANALPGMALQLLRS</sequence>
<evidence type="ECO:0000256" key="4">
    <source>
        <dbReference type="RuleBase" id="RU362073"/>
    </source>
</evidence>
<organism evidence="7 8">
    <name type="scientific">Aquicella lusitana</name>
    <dbReference type="NCBI Taxonomy" id="254246"/>
    <lineage>
        <taxon>Bacteria</taxon>
        <taxon>Pseudomonadati</taxon>
        <taxon>Pseudomonadota</taxon>
        <taxon>Gammaproteobacteria</taxon>
        <taxon>Legionellales</taxon>
        <taxon>Coxiellaceae</taxon>
        <taxon>Aquicella</taxon>
    </lineage>
</organism>
<reference evidence="7 8" key="1">
    <citation type="submission" date="2018-07" db="EMBL/GenBank/DDBJ databases">
        <title>Genomic Encyclopedia of Type Strains, Phase IV (KMG-IV): sequencing the most valuable type-strain genomes for metagenomic binning, comparative biology and taxonomic classification.</title>
        <authorList>
            <person name="Goeker M."/>
        </authorList>
    </citation>
    <scope>NUCLEOTIDE SEQUENCE [LARGE SCALE GENOMIC DNA]</scope>
    <source>
        <strain evidence="7 8">DSM 16500</strain>
    </source>
</reference>
<keyword evidence="7" id="KW-0282">Flagellum</keyword>
<dbReference type="Pfam" id="PF00669">
    <property type="entry name" value="Flagellin_N"/>
    <property type="match status" value="1"/>
</dbReference>
<dbReference type="Proteomes" id="UP000254720">
    <property type="component" value="Unassembled WGS sequence"/>
</dbReference>
<accession>A0A370G9S8</accession>
<comment type="caution">
    <text evidence="7">The sequence shown here is derived from an EMBL/GenBank/DDBJ whole genome shotgun (WGS) entry which is preliminary data.</text>
</comment>
<gene>
    <name evidence="7" type="ORF">C8D86_12511</name>
</gene>
<name>A0A370G9S8_9COXI</name>
<dbReference type="GO" id="GO:0005198">
    <property type="term" value="F:structural molecule activity"/>
    <property type="evidence" value="ECO:0007669"/>
    <property type="project" value="UniProtKB-UniRule"/>
</dbReference>
<evidence type="ECO:0000313" key="8">
    <source>
        <dbReference type="Proteomes" id="UP000254720"/>
    </source>
</evidence>
<dbReference type="GO" id="GO:0005576">
    <property type="term" value="C:extracellular region"/>
    <property type="evidence" value="ECO:0007669"/>
    <property type="project" value="UniProtKB-SubCell"/>
</dbReference>
<evidence type="ECO:0000259" key="5">
    <source>
        <dbReference type="Pfam" id="PF00669"/>
    </source>
</evidence>